<dbReference type="InterPro" id="IPR008023">
    <property type="entry name" value="DUF748"/>
</dbReference>
<reference evidence="3 4" key="1">
    <citation type="journal article" date="2018" name="Sci. Adv.">
        <title>Multi-heme cytochromes provide a pathway for survival in energy-limited environments.</title>
        <authorList>
            <person name="Deng X."/>
            <person name="Dohmae N."/>
            <person name="Nealson K.H."/>
            <person name="Hashimoto K."/>
            <person name="Okamoto A."/>
        </authorList>
    </citation>
    <scope>NUCLEOTIDE SEQUENCE [LARGE SCALE GENOMIC DNA]</scope>
    <source>
        <strain evidence="3 4">IS5</strain>
    </source>
</reference>
<dbReference type="GO" id="GO:0005886">
    <property type="term" value="C:plasma membrane"/>
    <property type="evidence" value="ECO:0007669"/>
    <property type="project" value="TreeGrafter"/>
</dbReference>
<evidence type="ECO:0008006" key="5">
    <source>
        <dbReference type="Google" id="ProtNLM"/>
    </source>
</evidence>
<name>A0A2Z6AUJ5_9BACT</name>
<keyword evidence="4" id="KW-1185">Reference proteome</keyword>
<dbReference type="PANTHER" id="PTHR30441">
    <property type="entry name" value="DUF748 DOMAIN-CONTAINING PROTEIN"/>
    <property type="match status" value="1"/>
</dbReference>
<feature type="region of interest" description="Disordered" evidence="1">
    <location>
        <begin position="655"/>
        <end position="694"/>
    </location>
</feature>
<organism evidence="3 4">
    <name type="scientific">Desulfovibrio ferrophilus</name>
    <dbReference type="NCBI Taxonomy" id="241368"/>
    <lineage>
        <taxon>Bacteria</taxon>
        <taxon>Pseudomonadati</taxon>
        <taxon>Thermodesulfobacteriota</taxon>
        <taxon>Desulfovibrionia</taxon>
        <taxon>Desulfovibrionales</taxon>
        <taxon>Desulfovibrionaceae</taxon>
        <taxon>Desulfovibrio</taxon>
    </lineage>
</organism>
<dbReference type="AlphaFoldDB" id="A0A2Z6AUJ5"/>
<dbReference type="KEGG" id="dfl:DFE_0172"/>
<dbReference type="PANTHER" id="PTHR30441:SF8">
    <property type="entry name" value="DUF748 DOMAIN-CONTAINING PROTEIN"/>
    <property type="match status" value="1"/>
</dbReference>
<keyword evidence="2" id="KW-1133">Transmembrane helix</keyword>
<sequence length="1092" mass="116769">MPHDENTAPSSAPTREKSLRGKIISWLIVIIVAIALYTVLGFFVIPRVAKSLGQTNLSEALHRNVSIEEVRFNPFSLVLEVQGIQVQEPEGQEIFVSLKRLRTDLGFLNLFRLAVGVDEVLVEQPYVHISQGKDGQYNFSDLLNGGEGGSEAPAENGGGLFPAIVSNFSITNGTIVFDDLTKGKQHKVENLELSIPFTSTLPSDKSEYVRPYLRANLNGTPLALEGRTRPFEDTLRTEFHFNLDKLDLTQYWAYVPLPRQAVLQSGTLSCDLSLVFQQRGTVVPQLSIMGQAQANGVALQLEKQPLLSFDELAVDISGLSLRQRLLRLSLVRLSSPKTSIVLDEQGTLNWLGLMPPASEQDQEAAPANDKGEDQGNFTVIVQRVELQEGSVLFQDKAREFSSSIGPVNLGVDDLDSSGGDAKFKLDVALGGPQQLTADGIFDLATLNSSGSLSAQSIDTTTLAPYYASALPAELLSCTASATLNYRLQAGDETSLELDKTNVTLEDIGLRRKDGKGATAHVKSLQLTEGTIDALNAKGTLQAITVSDTSLSAARGTATARQFGTLQGVALSELAFEADPIKVTLGKFQLSNLSVAAPGDATPALSLKQLDISPITYDAEKKALTVKRTLIQGPELAAALNADGISNLARIASAATGEPLPEKAPTQAEPEEQSPKAEDKESKVAQEPANAQAQSLTQMETKFSLGSLEIQEGVISFRDEGISPPYSTSLGNLTGRLDNISTTPGAPQATLTLTGTVDGSAPLILEGSASPTDLGMNPKLHLTLTNMGLTALSPYTSKFMSYSLATGQLSLDINTILEGAEVTSDNTFKLSSITLGTYQKSPDDMGIPLSLALALLADRSGNVQLDVPVRGNLNDPTFHLGPVIFKAVLNLLFKAVTSPFALIGSMFGGGEDLSALTMAPGLSALGADSQDKLESITKALNERPRLKLQIAGTTSPAADRAALTELWFQRAIKTPKFLELQEDGQAPASVDDVVLSDEDYPKYLEEAYAAAEFEKETNAFGLLKDQPVETMEQLLRTHVAATDQDALELAKQRASVVKDALLGNGVDAARVFLREATPKDGEQIPMGVVLTLQ</sequence>
<feature type="transmembrane region" description="Helical" evidence="2">
    <location>
        <begin position="23"/>
        <end position="45"/>
    </location>
</feature>
<evidence type="ECO:0000313" key="4">
    <source>
        <dbReference type="Proteomes" id="UP000269883"/>
    </source>
</evidence>
<evidence type="ECO:0000256" key="1">
    <source>
        <dbReference type="SAM" id="MobiDB-lite"/>
    </source>
</evidence>
<dbReference type="Pfam" id="PF05359">
    <property type="entry name" value="DUF748"/>
    <property type="match status" value="2"/>
</dbReference>
<accession>A0A2Z6AUJ5</accession>
<keyword evidence="2" id="KW-0472">Membrane</keyword>
<dbReference type="InterPro" id="IPR052894">
    <property type="entry name" value="AsmA-related"/>
</dbReference>
<protein>
    <recommendedName>
        <fullName evidence="5">DUF748 domain-containing protein</fullName>
    </recommendedName>
</protein>
<dbReference type="RefSeq" id="WP_126375696.1">
    <property type="nucleotide sequence ID" value="NZ_AP017378.1"/>
</dbReference>
<dbReference type="GO" id="GO:0090313">
    <property type="term" value="P:regulation of protein targeting to membrane"/>
    <property type="evidence" value="ECO:0007669"/>
    <property type="project" value="TreeGrafter"/>
</dbReference>
<evidence type="ECO:0000313" key="3">
    <source>
        <dbReference type="EMBL" id="BBD06898.1"/>
    </source>
</evidence>
<dbReference type="EMBL" id="AP017378">
    <property type="protein sequence ID" value="BBD06898.1"/>
    <property type="molecule type" value="Genomic_DNA"/>
</dbReference>
<proteinExistence type="predicted"/>
<evidence type="ECO:0000256" key="2">
    <source>
        <dbReference type="SAM" id="Phobius"/>
    </source>
</evidence>
<feature type="compositionally biased region" description="Basic and acidic residues" evidence="1">
    <location>
        <begin position="672"/>
        <end position="683"/>
    </location>
</feature>
<gene>
    <name evidence="3" type="ORF">DFE_0172</name>
</gene>
<dbReference type="Proteomes" id="UP000269883">
    <property type="component" value="Chromosome"/>
</dbReference>
<keyword evidence="2" id="KW-0812">Transmembrane</keyword>
<dbReference type="OrthoDB" id="9757969at2"/>